<evidence type="ECO:0000256" key="1">
    <source>
        <dbReference type="SAM" id="MobiDB-lite"/>
    </source>
</evidence>
<name>A0AAE1CW89_9GAST</name>
<keyword evidence="3" id="KW-1185">Reference proteome</keyword>
<organism evidence="2 3">
    <name type="scientific">Elysia crispata</name>
    <name type="common">lettuce slug</name>
    <dbReference type="NCBI Taxonomy" id="231223"/>
    <lineage>
        <taxon>Eukaryota</taxon>
        <taxon>Metazoa</taxon>
        <taxon>Spiralia</taxon>
        <taxon>Lophotrochozoa</taxon>
        <taxon>Mollusca</taxon>
        <taxon>Gastropoda</taxon>
        <taxon>Heterobranchia</taxon>
        <taxon>Euthyneura</taxon>
        <taxon>Panpulmonata</taxon>
        <taxon>Sacoglossa</taxon>
        <taxon>Placobranchoidea</taxon>
        <taxon>Plakobranchidae</taxon>
        <taxon>Elysia</taxon>
    </lineage>
</organism>
<dbReference type="AlphaFoldDB" id="A0AAE1CW89"/>
<comment type="caution">
    <text evidence="2">The sequence shown here is derived from an EMBL/GenBank/DDBJ whole genome shotgun (WGS) entry which is preliminary data.</text>
</comment>
<accession>A0AAE1CW89</accession>
<dbReference type="Proteomes" id="UP001283361">
    <property type="component" value="Unassembled WGS sequence"/>
</dbReference>
<evidence type="ECO:0000313" key="2">
    <source>
        <dbReference type="EMBL" id="KAK3740364.1"/>
    </source>
</evidence>
<gene>
    <name evidence="2" type="ORF">RRG08_004300</name>
</gene>
<feature type="region of interest" description="Disordered" evidence="1">
    <location>
        <begin position="89"/>
        <end position="119"/>
    </location>
</feature>
<proteinExistence type="predicted"/>
<protein>
    <submittedName>
        <fullName evidence="2">Uncharacterized protein</fullName>
    </submittedName>
</protein>
<dbReference type="EMBL" id="JAWDGP010006471">
    <property type="protein sequence ID" value="KAK3740364.1"/>
    <property type="molecule type" value="Genomic_DNA"/>
</dbReference>
<evidence type="ECO:0000313" key="3">
    <source>
        <dbReference type="Proteomes" id="UP001283361"/>
    </source>
</evidence>
<feature type="compositionally biased region" description="Basic and acidic residues" evidence="1">
    <location>
        <begin position="93"/>
        <end position="119"/>
    </location>
</feature>
<sequence>MSTRYKPLSSSSRGFESYLMHLSSIDLEQIWSGHKVPGPLFCPAFHWTFLYVYVQLQQAFLRHFRAPLFIRVFLTTQVDRAAPAFRGMNGDQIPRKDLNAKENSKKAEKGDKLLRDDFV</sequence>
<reference evidence="2" key="1">
    <citation type="journal article" date="2023" name="G3 (Bethesda)">
        <title>A reference genome for the long-term kleptoplast-retaining sea slug Elysia crispata morphotype clarki.</title>
        <authorList>
            <person name="Eastman K.E."/>
            <person name="Pendleton A.L."/>
            <person name="Shaikh M.A."/>
            <person name="Suttiyut T."/>
            <person name="Ogas R."/>
            <person name="Tomko P."/>
            <person name="Gavelis G."/>
            <person name="Widhalm J.R."/>
            <person name="Wisecaver J.H."/>
        </authorList>
    </citation>
    <scope>NUCLEOTIDE SEQUENCE</scope>
    <source>
        <strain evidence="2">ECLA1</strain>
    </source>
</reference>